<evidence type="ECO:0000259" key="2">
    <source>
        <dbReference type="Pfam" id="PF01738"/>
    </source>
</evidence>
<dbReference type="InterPro" id="IPR002925">
    <property type="entry name" value="Dienelactn_hydro"/>
</dbReference>
<protein>
    <submittedName>
        <fullName evidence="3">Dienelactone hydrolase</fullName>
    </submittedName>
</protein>
<keyword evidence="3" id="KW-0378">Hydrolase</keyword>
<dbReference type="SUPFAM" id="SSF53474">
    <property type="entry name" value="alpha/beta-Hydrolases"/>
    <property type="match status" value="1"/>
</dbReference>
<sequence length="294" mass="30929">MALETRRKGVGAVPGSEAKEPKEPKGPKEPSADLTGWTASPFTGAGLTHDVLEKGTGPGVVLVPEIPGVHPGVLGLGEHVVKQGFTVAIPSPFGEPGRPISAPYALGVFGRVCVASEFRAFATNARRPFADYLRALARDLASRTPGPGVGVIGMCFTGGFALAAATDPAVLAPVLSQPSLPLPVSAARRVDPGLSRAEFDTVVARTRNEGLCALGLRFSEDKLVPRDRFATLRRHFGDAFEVIELDSSPGNEAGFAKSAHSVLTEEVREVPGHPAYAARERVVEFLRERLAPTG</sequence>
<dbReference type="InterPro" id="IPR029058">
    <property type="entry name" value="AB_hydrolase_fold"/>
</dbReference>
<dbReference type="Pfam" id="PF01738">
    <property type="entry name" value="DLH"/>
    <property type="match status" value="1"/>
</dbReference>
<feature type="domain" description="Dienelactone hydrolase" evidence="2">
    <location>
        <begin position="57"/>
        <end position="286"/>
    </location>
</feature>
<gene>
    <name evidence="3" type="ORF">DEJ49_29090</name>
</gene>
<feature type="compositionally biased region" description="Basic and acidic residues" evidence="1">
    <location>
        <begin position="17"/>
        <end position="31"/>
    </location>
</feature>
<proteinExistence type="predicted"/>
<evidence type="ECO:0000256" key="1">
    <source>
        <dbReference type="SAM" id="MobiDB-lite"/>
    </source>
</evidence>
<dbReference type="EMBL" id="CP029191">
    <property type="protein sequence ID" value="QES44512.1"/>
    <property type="molecule type" value="Genomic_DNA"/>
</dbReference>
<evidence type="ECO:0000313" key="3">
    <source>
        <dbReference type="EMBL" id="QES44512.1"/>
    </source>
</evidence>
<name>A0A5P2CNJ5_STRVZ</name>
<dbReference type="GO" id="GO:0016787">
    <property type="term" value="F:hydrolase activity"/>
    <property type="evidence" value="ECO:0007669"/>
    <property type="project" value="UniProtKB-KW"/>
</dbReference>
<dbReference type="Gene3D" id="3.40.50.1820">
    <property type="entry name" value="alpha/beta hydrolase"/>
    <property type="match status" value="1"/>
</dbReference>
<dbReference type="Proteomes" id="UP000324015">
    <property type="component" value="Chromosome"/>
</dbReference>
<dbReference type="AlphaFoldDB" id="A0A5P2CNJ5"/>
<organism evidence="3 4">
    <name type="scientific">Streptomyces venezuelae</name>
    <dbReference type="NCBI Taxonomy" id="54571"/>
    <lineage>
        <taxon>Bacteria</taxon>
        <taxon>Bacillati</taxon>
        <taxon>Actinomycetota</taxon>
        <taxon>Actinomycetes</taxon>
        <taxon>Kitasatosporales</taxon>
        <taxon>Streptomycetaceae</taxon>
        <taxon>Streptomyces</taxon>
    </lineage>
</organism>
<evidence type="ECO:0000313" key="4">
    <source>
        <dbReference type="Proteomes" id="UP000324015"/>
    </source>
</evidence>
<reference evidence="3 4" key="1">
    <citation type="submission" date="2018-05" db="EMBL/GenBank/DDBJ databases">
        <title>Streptomyces venezuelae.</title>
        <authorList>
            <person name="Kim W."/>
            <person name="Lee N."/>
            <person name="Cho B.-K."/>
        </authorList>
    </citation>
    <scope>NUCLEOTIDE SEQUENCE [LARGE SCALE GENOMIC DNA]</scope>
    <source>
        <strain evidence="3 4">ATCC 14585</strain>
    </source>
</reference>
<accession>A0A5P2CNJ5</accession>
<feature type="region of interest" description="Disordered" evidence="1">
    <location>
        <begin position="1"/>
        <end position="39"/>
    </location>
</feature>